<feature type="transmembrane region" description="Helical" evidence="1">
    <location>
        <begin position="133"/>
        <end position="152"/>
    </location>
</feature>
<evidence type="ECO:0000313" key="3">
    <source>
        <dbReference type="EMBL" id="OGZ67891.1"/>
    </source>
</evidence>
<sequence>MENNFQAPIVKRNLPRDVFLHLFAMVTLYWVAISFITLCWQYINYFFPDALNYNYGANGSIRFAVASLFIVFPLFILTSWILNRIYSKESQVRDSKIRKWLIYLTLFVTALVMIGDLVFVINTFLGGEIKARFILKALSVLLVAGVIFWYYLDDVRKAMPSALAKYVAGATSLVILISVVGAFFIIGSPMQARLLQFDQQRVNDLQNIQGQVVNYWQRKGELPNSLTDLNDSIAGYVVPQDPETKQGYGYAVKNVAGLSFELCATFNLPSPAVMNRNGKPMPVPAPYYDGISQNWDHGAGRVCFDRKIDPQLYPPLNKGK</sequence>
<keyword evidence="1" id="KW-0812">Transmembrane</keyword>
<dbReference type="Pfam" id="PF18920">
    <property type="entry name" value="DUF5671"/>
    <property type="match status" value="1"/>
</dbReference>
<comment type="caution">
    <text evidence="3">The sequence shown here is derived from an EMBL/GenBank/DDBJ whole genome shotgun (WGS) entry which is preliminary data.</text>
</comment>
<dbReference type="STRING" id="1802207.A3D44_00040"/>
<feature type="transmembrane region" description="Helical" evidence="1">
    <location>
        <begin position="63"/>
        <end position="82"/>
    </location>
</feature>
<dbReference type="EMBL" id="MHOT01000027">
    <property type="protein sequence ID" value="OGZ67891.1"/>
    <property type="molecule type" value="Genomic_DNA"/>
</dbReference>
<name>A0A1G2I0B6_9BACT</name>
<keyword evidence="1" id="KW-1133">Transmembrane helix</keyword>
<organism evidence="3 4">
    <name type="scientific">Candidatus Staskawiczbacteria bacterium RIFCSPHIGHO2_02_FULL_42_22</name>
    <dbReference type="NCBI Taxonomy" id="1802207"/>
    <lineage>
        <taxon>Bacteria</taxon>
        <taxon>Candidatus Staskawicziibacteriota</taxon>
    </lineage>
</organism>
<protein>
    <recommendedName>
        <fullName evidence="2">DUF5671 domain-containing protein</fullName>
    </recommendedName>
</protein>
<feature type="domain" description="DUF5671" evidence="2">
    <location>
        <begin position="17"/>
        <end position="151"/>
    </location>
</feature>
<feature type="transmembrane region" description="Helical" evidence="1">
    <location>
        <begin position="164"/>
        <end position="186"/>
    </location>
</feature>
<feature type="transmembrane region" description="Helical" evidence="1">
    <location>
        <begin position="20"/>
        <end position="43"/>
    </location>
</feature>
<dbReference type="InterPro" id="IPR043728">
    <property type="entry name" value="DUF5671"/>
</dbReference>
<keyword evidence="1" id="KW-0472">Membrane</keyword>
<dbReference type="Proteomes" id="UP000178820">
    <property type="component" value="Unassembled WGS sequence"/>
</dbReference>
<feature type="transmembrane region" description="Helical" evidence="1">
    <location>
        <begin position="102"/>
        <end position="121"/>
    </location>
</feature>
<evidence type="ECO:0000256" key="1">
    <source>
        <dbReference type="SAM" id="Phobius"/>
    </source>
</evidence>
<reference evidence="3 4" key="1">
    <citation type="journal article" date="2016" name="Nat. Commun.">
        <title>Thousands of microbial genomes shed light on interconnected biogeochemical processes in an aquifer system.</title>
        <authorList>
            <person name="Anantharaman K."/>
            <person name="Brown C.T."/>
            <person name="Hug L.A."/>
            <person name="Sharon I."/>
            <person name="Castelle C.J."/>
            <person name="Probst A.J."/>
            <person name="Thomas B.C."/>
            <person name="Singh A."/>
            <person name="Wilkins M.J."/>
            <person name="Karaoz U."/>
            <person name="Brodie E.L."/>
            <person name="Williams K.H."/>
            <person name="Hubbard S.S."/>
            <person name="Banfield J.F."/>
        </authorList>
    </citation>
    <scope>NUCLEOTIDE SEQUENCE [LARGE SCALE GENOMIC DNA]</scope>
</reference>
<gene>
    <name evidence="3" type="ORF">A3D44_00040</name>
</gene>
<proteinExistence type="predicted"/>
<evidence type="ECO:0000259" key="2">
    <source>
        <dbReference type="Pfam" id="PF18920"/>
    </source>
</evidence>
<evidence type="ECO:0000313" key="4">
    <source>
        <dbReference type="Proteomes" id="UP000178820"/>
    </source>
</evidence>
<accession>A0A1G2I0B6</accession>
<dbReference type="AlphaFoldDB" id="A0A1G2I0B6"/>